<proteinExistence type="predicted"/>
<sequence>MISSVGRLEEECVCDTLQGPGEDCMVQASDGAREDPVFGDWECRRMTEWTARLHVAEISEPFRKAVSSAQFLRNFAAGL</sequence>
<dbReference type="AlphaFoldDB" id="A0A836ADE8"/>
<organism evidence="1 2">
    <name type="scientific">Ovis aries</name>
    <name type="common">Sheep</name>
    <dbReference type="NCBI Taxonomy" id="9940"/>
    <lineage>
        <taxon>Eukaryota</taxon>
        <taxon>Metazoa</taxon>
        <taxon>Chordata</taxon>
        <taxon>Craniata</taxon>
        <taxon>Vertebrata</taxon>
        <taxon>Euteleostomi</taxon>
        <taxon>Mammalia</taxon>
        <taxon>Eutheria</taxon>
        <taxon>Laurasiatheria</taxon>
        <taxon>Artiodactyla</taxon>
        <taxon>Ruminantia</taxon>
        <taxon>Pecora</taxon>
        <taxon>Bovidae</taxon>
        <taxon>Caprinae</taxon>
        <taxon>Ovis</taxon>
    </lineage>
</organism>
<accession>A0A836ADE8</accession>
<name>A0A836ADE8_SHEEP</name>
<comment type="caution">
    <text evidence="1">The sequence shown here is derived from an EMBL/GenBank/DDBJ whole genome shotgun (WGS) entry which is preliminary data.</text>
</comment>
<dbReference type="Proteomes" id="UP000664991">
    <property type="component" value="Unassembled WGS sequence"/>
</dbReference>
<evidence type="ECO:0000313" key="1">
    <source>
        <dbReference type="EMBL" id="KAG5209492.1"/>
    </source>
</evidence>
<gene>
    <name evidence="1" type="ORF">JEQ12_017057</name>
</gene>
<protein>
    <submittedName>
        <fullName evidence="1">Uncharacterized protein</fullName>
    </submittedName>
</protein>
<reference evidence="1 2" key="1">
    <citation type="submission" date="2020-12" db="EMBL/GenBank/DDBJ databases">
        <title>De novo assembly of Tibetan sheep genome.</title>
        <authorList>
            <person name="Li X."/>
        </authorList>
    </citation>
    <scope>NUCLEOTIDE SEQUENCE [LARGE SCALE GENOMIC DNA]</scope>
    <source>
        <tissue evidence="1">Heart</tissue>
    </source>
</reference>
<dbReference type="EMBL" id="JAEMGP010000005">
    <property type="protein sequence ID" value="KAG5209492.1"/>
    <property type="molecule type" value="Genomic_DNA"/>
</dbReference>
<evidence type="ECO:0000313" key="2">
    <source>
        <dbReference type="Proteomes" id="UP000664991"/>
    </source>
</evidence>